<dbReference type="EMBL" id="JBHULC010000011">
    <property type="protein sequence ID" value="MFD2521764.1"/>
    <property type="molecule type" value="Genomic_DNA"/>
</dbReference>
<dbReference type="InterPro" id="IPR029058">
    <property type="entry name" value="AB_hydrolase_fold"/>
</dbReference>
<dbReference type="SUPFAM" id="SSF53474">
    <property type="entry name" value="alpha/beta-Hydrolases"/>
    <property type="match status" value="1"/>
</dbReference>
<dbReference type="Gene3D" id="3.40.50.1820">
    <property type="entry name" value="alpha/beta hydrolase"/>
    <property type="match status" value="1"/>
</dbReference>
<evidence type="ECO:0000256" key="1">
    <source>
        <dbReference type="SAM" id="SignalP"/>
    </source>
</evidence>
<evidence type="ECO:0000313" key="3">
    <source>
        <dbReference type="Proteomes" id="UP001597510"/>
    </source>
</evidence>
<feature type="signal peptide" evidence="1">
    <location>
        <begin position="1"/>
        <end position="16"/>
    </location>
</feature>
<gene>
    <name evidence="2" type="ORF">ACFSR2_12780</name>
</gene>
<keyword evidence="1" id="KW-0732">Signal</keyword>
<evidence type="ECO:0000313" key="2">
    <source>
        <dbReference type="EMBL" id="MFD2521764.1"/>
    </source>
</evidence>
<sequence>MKKIVLLLLIPFCVFAQKDSLKLKSMLPEAVAAACPQTVLGCNFNNWPNPLKGSTITYPAPVNGNCYDGNASTSWNCITTRANQTWFYVKILTSGNIRFVFNNSSNVDVDGVLWGPIPNGDLSQACSISQTTPLLCDYNASPTVELPCTSHSSLCGGTNSGSLAVQAGQVYLMCILNYANRPTNITLVQPIGGSVYYSQESQQVEIEHFAVNNGDLSDRKSLKNAGIEDSGVFKVCADGAVSSLFKIKTSVQNLKARITQDPNSSNTMLYGSFSNVSNINGVYEISYRHPDYLNNIYSYSQYSMELYSQDNPSVLIASYPIRIHPAPFLMVHGLWSNGTPLRGSCFETLESELNNTSSYKINTNVTETKLFIQANYRNSNDATFISNSWVVPDYLNRLRGYLLTEGYAVSKFDVLGHSMGGILARQYLQSVNYRNNIHKLITLNTPHSGSQMANFLSNPVNTGDALCQFIRDIMTDNETLSACQSSAINDLKVNSAAISTLNNGTGLIKVVPSHAIATTFPLSAIANGLSRVPKVGLMASLINVLMSTIFNNESNDLVVALSSQQGGLPSNARSYPSSFTPHSSQSNYYVKEQIFFLLGEQSSSSSFTLAGFNPPRLDFFAPNVVTPNASADQINASINIVQPANNAKVNVANYMNFSISGSNITEINVAIDYDDDEAMSYKATGSTANFSIYIDEGFTIGKHNVLAIGKLSDGSTVTQKISFEVVNCVTQYNPLNGNLTESYYQAKNVIITTGQVPFGQNINMSAGKSITINPGFMTDPYAIFTAKIENCGN</sequence>
<proteinExistence type="predicted"/>
<reference evidence="3" key="1">
    <citation type="journal article" date="2019" name="Int. J. Syst. Evol. Microbiol.">
        <title>The Global Catalogue of Microorganisms (GCM) 10K type strain sequencing project: providing services to taxonomists for standard genome sequencing and annotation.</title>
        <authorList>
            <consortium name="The Broad Institute Genomics Platform"/>
            <consortium name="The Broad Institute Genome Sequencing Center for Infectious Disease"/>
            <person name="Wu L."/>
            <person name="Ma J."/>
        </authorList>
    </citation>
    <scope>NUCLEOTIDE SEQUENCE [LARGE SCALE GENOMIC DNA]</scope>
    <source>
        <strain evidence="3">KCTC 52344</strain>
    </source>
</reference>
<feature type="chain" id="PRO_5046401336" evidence="1">
    <location>
        <begin position="17"/>
        <end position="793"/>
    </location>
</feature>
<keyword evidence="3" id="KW-1185">Reference proteome</keyword>
<dbReference type="Pfam" id="PF02089">
    <property type="entry name" value="Palm_thioest"/>
    <property type="match status" value="1"/>
</dbReference>
<protein>
    <submittedName>
        <fullName evidence="2">Esterase/lipase family protein</fullName>
    </submittedName>
</protein>
<dbReference type="InterPro" id="IPR055015">
    <property type="entry name" value="GCX_COOH"/>
</dbReference>
<dbReference type="RefSeq" id="WP_340236039.1">
    <property type="nucleotide sequence ID" value="NZ_JBBEWC010000005.1"/>
</dbReference>
<organism evidence="2 3">
    <name type="scientific">Emticicia soli</name>
    <dbReference type="NCBI Taxonomy" id="2027878"/>
    <lineage>
        <taxon>Bacteria</taxon>
        <taxon>Pseudomonadati</taxon>
        <taxon>Bacteroidota</taxon>
        <taxon>Cytophagia</taxon>
        <taxon>Cytophagales</taxon>
        <taxon>Leadbetterellaceae</taxon>
        <taxon>Emticicia</taxon>
    </lineage>
</organism>
<dbReference type="Proteomes" id="UP001597510">
    <property type="component" value="Unassembled WGS sequence"/>
</dbReference>
<accession>A0ABW5J9C0</accession>
<dbReference type="NCBIfam" id="NF045639">
    <property type="entry name" value="GCX_COOH"/>
    <property type="match status" value="1"/>
</dbReference>
<name>A0ABW5J9C0_9BACT</name>
<comment type="caution">
    <text evidence="2">The sequence shown here is derived from an EMBL/GenBank/DDBJ whole genome shotgun (WGS) entry which is preliminary data.</text>
</comment>